<feature type="domain" description="Hydrogen maturase F dimerization" evidence="4">
    <location>
        <begin position="180"/>
        <end position="277"/>
    </location>
</feature>
<evidence type="ECO:0000256" key="1">
    <source>
        <dbReference type="ARBA" id="ARBA00022741"/>
    </source>
</evidence>
<keyword evidence="7" id="KW-1185">Reference proteome</keyword>
<dbReference type="AlphaFoldDB" id="A0A6N7XHT1"/>
<dbReference type="GO" id="GO:0030488">
    <property type="term" value="P:tRNA methylation"/>
    <property type="evidence" value="ECO:0007669"/>
    <property type="project" value="TreeGrafter"/>
</dbReference>
<evidence type="ECO:0000259" key="3">
    <source>
        <dbReference type="Pfam" id="PF01926"/>
    </source>
</evidence>
<accession>A0A6N7XHT1</accession>
<dbReference type="GO" id="GO:0002098">
    <property type="term" value="P:tRNA wobble uridine modification"/>
    <property type="evidence" value="ECO:0007669"/>
    <property type="project" value="TreeGrafter"/>
</dbReference>
<protein>
    <submittedName>
        <fullName evidence="6">[FeFe] hydrogenase H-cluster maturation GTPase HydF</fullName>
    </submittedName>
</protein>
<dbReference type="InterPro" id="IPR041606">
    <property type="entry name" value="HydF_dimer"/>
</dbReference>
<evidence type="ECO:0000256" key="2">
    <source>
        <dbReference type="ARBA" id="ARBA00023134"/>
    </source>
</evidence>
<dbReference type="PANTHER" id="PTHR42714:SF6">
    <property type="entry name" value="TRANSLATION INITIATION FACTOR IF-2"/>
    <property type="match status" value="1"/>
</dbReference>
<dbReference type="InterPro" id="IPR027417">
    <property type="entry name" value="P-loop_NTPase"/>
</dbReference>
<dbReference type="GO" id="GO:0005737">
    <property type="term" value="C:cytoplasm"/>
    <property type="evidence" value="ECO:0007669"/>
    <property type="project" value="TreeGrafter"/>
</dbReference>
<evidence type="ECO:0000313" key="6">
    <source>
        <dbReference type="EMBL" id="MST62954.1"/>
    </source>
</evidence>
<dbReference type="NCBIfam" id="TIGR00231">
    <property type="entry name" value="small_GTP"/>
    <property type="match status" value="1"/>
</dbReference>
<dbReference type="Gene3D" id="3.40.50.300">
    <property type="entry name" value="P-loop containing nucleotide triphosphate hydrolases"/>
    <property type="match status" value="1"/>
</dbReference>
<dbReference type="EMBL" id="VUNE01000004">
    <property type="protein sequence ID" value="MST62954.1"/>
    <property type="molecule type" value="Genomic_DNA"/>
</dbReference>
<dbReference type="Pfam" id="PF18133">
    <property type="entry name" value="HydF_tetramer"/>
    <property type="match status" value="1"/>
</dbReference>
<feature type="domain" description="Hydrogen maturase F tetramerization" evidence="5">
    <location>
        <begin position="281"/>
        <end position="393"/>
    </location>
</feature>
<dbReference type="InterPro" id="IPR023873">
    <property type="entry name" value="FeFe-hyd_GTPase_HydF"/>
</dbReference>
<evidence type="ECO:0000259" key="4">
    <source>
        <dbReference type="Pfam" id="PF18128"/>
    </source>
</evidence>
<dbReference type="Pfam" id="PF01926">
    <property type="entry name" value="MMR_HSR1"/>
    <property type="match status" value="1"/>
</dbReference>
<dbReference type="Gene3D" id="3.40.50.11420">
    <property type="match status" value="1"/>
</dbReference>
<evidence type="ECO:0000313" key="7">
    <source>
        <dbReference type="Proteomes" id="UP000440713"/>
    </source>
</evidence>
<dbReference type="NCBIfam" id="TIGR03918">
    <property type="entry name" value="GTP_HydF"/>
    <property type="match status" value="1"/>
</dbReference>
<dbReference type="Proteomes" id="UP000440713">
    <property type="component" value="Unassembled WGS sequence"/>
</dbReference>
<dbReference type="InterPro" id="IPR005225">
    <property type="entry name" value="Small_GTP-bd"/>
</dbReference>
<keyword evidence="2" id="KW-0342">GTP-binding</keyword>
<keyword evidence="1" id="KW-0547">Nucleotide-binding</keyword>
<dbReference type="CDD" id="cd00880">
    <property type="entry name" value="Era_like"/>
    <property type="match status" value="1"/>
</dbReference>
<dbReference type="PANTHER" id="PTHR42714">
    <property type="entry name" value="TRNA MODIFICATION GTPASE GTPBP3"/>
    <property type="match status" value="1"/>
</dbReference>
<dbReference type="SUPFAM" id="SSF52540">
    <property type="entry name" value="P-loop containing nucleoside triphosphate hydrolases"/>
    <property type="match status" value="1"/>
</dbReference>
<dbReference type="RefSeq" id="WP_154538427.1">
    <property type="nucleotide sequence ID" value="NZ_VUNE01000004.1"/>
</dbReference>
<evidence type="ECO:0000259" key="5">
    <source>
        <dbReference type="Pfam" id="PF18133"/>
    </source>
</evidence>
<reference evidence="6 7" key="1">
    <citation type="submission" date="2019-08" db="EMBL/GenBank/DDBJ databases">
        <title>In-depth cultivation of the pig gut microbiome towards novel bacterial diversity and tailored functional studies.</title>
        <authorList>
            <person name="Wylensek D."/>
            <person name="Hitch T.C.A."/>
            <person name="Clavel T."/>
        </authorList>
    </citation>
    <scope>NUCLEOTIDE SEQUENCE [LARGE SCALE GENOMIC DNA]</scope>
    <source>
        <strain evidence="6 7">WCA-SAB-591-4A-A</strain>
    </source>
</reference>
<dbReference type="Pfam" id="PF18128">
    <property type="entry name" value="HydF_dimer"/>
    <property type="match status" value="1"/>
</dbReference>
<name>A0A6N7XHT1_9FIRM</name>
<dbReference type="GO" id="GO:0005525">
    <property type="term" value="F:GTP binding"/>
    <property type="evidence" value="ECO:0007669"/>
    <property type="project" value="UniProtKB-KW"/>
</dbReference>
<comment type="caution">
    <text evidence="6">The sequence shown here is derived from an EMBL/GenBank/DDBJ whole genome shotgun (WGS) entry which is preliminary data.</text>
</comment>
<sequence length="401" mass="44718">MNSTPLANRVHISFFGKTNTGKSSVVNTLLKQDIAIVSDVAGTTTDIVYKTTEINKIGACVIIDTPGFDDVSILGEKRIKLTEKAIRKTDIAVLLICDDDFVEEKKWVNKFSENSIPFIIAINKVDVFDHSYIAYLEKKIEENFDQNPIVVSAKDGEGIDYLYEKIASIGENLVEETTLCAHLVSKDDLVLLVMPQDIQAPRGRLILPQVQMIRDLLDNKCMVICINSDQIDEVISILNKEPRLIITDSQVVDKIYEKKPKNTIITTFSILFSRYKGDIGTFIEGAKALDFLDSKSKVLIAESCTHKPLEEDIGRIKIPRLLRNVIDKDIGIDICSGNDFPDDISRYDLIIHCGACMFNRKHVLSRIKIARDAGVPITNYGIAIAKLTGASERIDLSGVLK</sequence>
<feature type="domain" description="G" evidence="3">
    <location>
        <begin position="12"/>
        <end position="124"/>
    </location>
</feature>
<organism evidence="6 7">
    <name type="scientific">Peptostreptococcus porci</name>
    <dbReference type="NCBI Taxonomy" id="2652282"/>
    <lineage>
        <taxon>Bacteria</taxon>
        <taxon>Bacillati</taxon>
        <taxon>Bacillota</taxon>
        <taxon>Clostridia</taxon>
        <taxon>Peptostreptococcales</taxon>
        <taxon>Peptostreptococcaceae</taxon>
        <taxon>Peptostreptococcus</taxon>
    </lineage>
</organism>
<proteinExistence type="predicted"/>
<gene>
    <name evidence="6" type="primary">hydF</name>
    <name evidence="6" type="ORF">FYJ71_08215</name>
</gene>
<dbReference type="InterPro" id="IPR006073">
    <property type="entry name" value="GTP-bd"/>
</dbReference>
<dbReference type="Gene3D" id="3.40.50.11410">
    <property type="match status" value="1"/>
</dbReference>
<dbReference type="InterPro" id="IPR040644">
    <property type="entry name" value="HydF_tetramer"/>
</dbReference>